<feature type="transmembrane region" description="Helical" evidence="5">
    <location>
        <begin position="243"/>
        <end position="260"/>
    </location>
</feature>
<name>A0A2M9B9L7_9BACT</name>
<dbReference type="OrthoDB" id="747420at2"/>
<gene>
    <name evidence="7" type="ORF">CLV45_2976</name>
</gene>
<evidence type="ECO:0000256" key="5">
    <source>
        <dbReference type="SAM" id="Phobius"/>
    </source>
</evidence>
<dbReference type="AlphaFoldDB" id="A0A2M9B9L7"/>
<feature type="transmembrane region" description="Helical" evidence="5">
    <location>
        <begin position="67"/>
        <end position="87"/>
    </location>
</feature>
<feature type="transmembrane region" description="Helical" evidence="5">
    <location>
        <begin position="376"/>
        <end position="392"/>
    </location>
</feature>
<dbReference type="InterPro" id="IPR007016">
    <property type="entry name" value="O-antigen_ligase-rel_domated"/>
</dbReference>
<keyword evidence="8" id="KW-1185">Reference proteome</keyword>
<dbReference type="InterPro" id="IPR051533">
    <property type="entry name" value="WaaL-like"/>
</dbReference>
<feature type="transmembrane region" description="Helical" evidence="5">
    <location>
        <begin position="345"/>
        <end position="369"/>
    </location>
</feature>
<dbReference type="PANTHER" id="PTHR37422">
    <property type="entry name" value="TEICHURONIC ACID BIOSYNTHESIS PROTEIN TUAE"/>
    <property type="match status" value="1"/>
</dbReference>
<feature type="transmembrane region" description="Helical" evidence="5">
    <location>
        <begin position="99"/>
        <end position="118"/>
    </location>
</feature>
<keyword evidence="7" id="KW-0436">Ligase</keyword>
<sequence length="428" mass="47505">MTFSFPGNTVRSAYHDGRLSQYLLLVACLAGVVGLFAARALVSLSPVAAVVAALLNPAIRQELPRWLRNGAAVRLALLYVLLLSSAFYTSAWEVWRHEVFRQLPLLGVPLAFALAVPLTPRQRYAVGSFFTIGVALIGLATLGKYLLNPQEANHLIETGQNVASVTRIFHIHFSVMLVLGVYFGFLLQREALAPPVLRWVLRGASLACVVVLHVLVYRTGLLALYAMLLVDAVWVVVLNRQILAGLALLVCLLVVPYLAYTNLPSVQRRVGGSLYDIQQFEKGHDINTSSLSQRLAAWQTAQALAARRPWLGVGPADAYDAMMQEYTWRDYGLRPEHRAMIHNQYLHYLVASGLVGLFLWLLVLLTPLLQPALRRNPYVVHFLVILGAAMLVDSLLEVQIGFNLFVFLYGFLVVSTEREVRLGQQNPS</sequence>
<dbReference type="EMBL" id="PGFA01000002">
    <property type="protein sequence ID" value="PJJ54634.1"/>
    <property type="molecule type" value="Genomic_DNA"/>
</dbReference>
<feature type="transmembrane region" description="Helical" evidence="5">
    <location>
        <begin position="22"/>
        <end position="55"/>
    </location>
</feature>
<evidence type="ECO:0000313" key="8">
    <source>
        <dbReference type="Proteomes" id="UP000228535"/>
    </source>
</evidence>
<dbReference type="RefSeq" id="WP_100337256.1">
    <property type="nucleotide sequence ID" value="NZ_PGFA01000002.1"/>
</dbReference>
<evidence type="ECO:0000256" key="4">
    <source>
        <dbReference type="ARBA" id="ARBA00023136"/>
    </source>
</evidence>
<evidence type="ECO:0000256" key="3">
    <source>
        <dbReference type="ARBA" id="ARBA00022989"/>
    </source>
</evidence>
<feature type="transmembrane region" description="Helical" evidence="5">
    <location>
        <begin position="167"/>
        <end position="187"/>
    </location>
</feature>
<evidence type="ECO:0000256" key="2">
    <source>
        <dbReference type="ARBA" id="ARBA00022692"/>
    </source>
</evidence>
<dbReference type="PANTHER" id="PTHR37422:SF13">
    <property type="entry name" value="LIPOPOLYSACCHARIDE BIOSYNTHESIS PROTEIN PA4999-RELATED"/>
    <property type="match status" value="1"/>
</dbReference>
<organism evidence="7 8">
    <name type="scientific">Hymenobacter chitinivorans DSM 11115</name>
    <dbReference type="NCBI Taxonomy" id="1121954"/>
    <lineage>
        <taxon>Bacteria</taxon>
        <taxon>Pseudomonadati</taxon>
        <taxon>Bacteroidota</taxon>
        <taxon>Cytophagia</taxon>
        <taxon>Cytophagales</taxon>
        <taxon>Hymenobacteraceae</taxon>
        <taxon>Hymenobacter</taxon>
    </lineage>
</organism>
<protein>
    <submittedName>
        <fullName evidence="7">O-antigen ligase</fullName>
    </submittedName>
</protein>
<evidence type="ECO:0000256" key="1">
    <source>
        <dbReference type="ARBA" id="ARBA00004141"/>
    </source>
</evidence>
<dbReference type="Pfam" id="PF04932">
    <property type="entry name" value="Wzy_C"/>
    <property type="match status" value="1"/>
</dbReference>
<evidence type="ECO:0000313" key="7">
    <source>
        <dbReference type="EMBL" id="PJJ54634.1"/>
    </source>
</evidence>
<proteinExistence type="predicted"/>
<feature type="transmembrane region" description="Helical" evidence="5">
    <location>
        <begin position="199"/>
        <end position="216"/>
    </location>
</feature>
<comment type="caution">
    <text evidence="7">The sequence shown here is derived from an EMBL/GenBank/DDBJ whole genome shotgun (WGS) entry which is preliminary data.</text>
</comment>
<accession>A0A2M9B9L7</accession>
<feature type="domain" description="O-antigen ligase-related" evidence="6">
    <location>
        <begin position="205"/>
        <end position="361"/>
    </location>
</feature>
<comment type="subcellular location">
    <subcellularLocation>
        <location evidence="1">Membrane</location>
        <topology evidence="1">Multi-pass membrane protein</topology>
    </subcellularLocation>
</comment>
<dbReference type="GO" id="GO:0016020">
    <property type="term" value="C:membrane"/>
    <property type="evidence" value="ECO:0007669"/>
    <property type="project" value="UniProtKB-SubCell"/>
</dbReference>
<dbReference type="Proteomes" id="UP000228535">
    <property type="component" value="Unassembled WGS sequence"/>
</dbReference>
<feature type="transmembrane region" description="Helical" evidence="5">
    <location>
        <begin position="125"/>
        <end position="147"/>
    </location>
</feature>
<dbReference type="GO" id="GO:0016874">
    <property type="term" value="F:ligase activity"/>
    <property type="evidence" value="ECO:0007669"/>
    <property type="project" value="UniProtKB-KW"/>
</dbReference>
<evidence type="ECO:0000259" key="6">
    <source>
        <dbReference type="Pfam" id="PF04932"/>
    </source>
</evidence>
<reference evidence="7 8" key="1">
    <citation type="submission" date="2017-11" db="EMBL/GenBank/DDBJ databases">
        <title>Genomic Encyclopedia of Archaeal and Bacterial Type Strains, Phase II (KMG-II): From Individual Species to Whole Genera.</title>
        <authorList>
            <person name="Goeker M."/>
        </authorList>
    </citation>
    <scope>NUCLEOTIDE SEQUENCE [LARGE SCALE GENOMIC DNA]</scope>
    <source>
        <strain evidence="7 8">DSM 11115</strain>
    </source>
</reference>
<keyword evidence="2 5" id="KW-0812">Transmembrane</keyword>
<keyword evidence="3 5" id="KW-1133">Transmembrane helix</keyword>
<keyword evidence="4 5" id="KW-0472">Membrane</keyword>